<accession>A0AAP0Q375</accession>
<feature type="transmembrane region" description="Helical" evidence="2">
    <location>
        <begin position="171"/>
        <end position="195"/>
    </location>
</feature>
<protein>
    <submittedName>
        <fullName evidence="3">Uncharacterized protein</fullName>
    </submittedName>
</protein>
<dbReference type="PANTHER" id="PTHR34370">
    <property type="entry name" value="OS04G0600100 PROTEIN"/>
    <property type="match status" value="1"/>
</dbReference>
<dbReference type="Proteomes" id="UP001420932">
    <property type="component" value="Unassembled WGS sequence"/>
</dbReference>
<dbReference type="EMBL" id="JBBNAF010000003">
    <property type="protein sequence ID" value="KAK9161891.1"/>
    <property type="molecule type" value="Genomic_DNA"/>
</dbReference>
<evidence type="ECO:0000313" key="3">
    <source>
        <dbReference type="EMBL" id="KAK9161891.1"/>
    </source>
</evidence>
<name>A0AAP0Q375_9MAGN</name>
<dbReference type="PANTHER" id="PTHR34370:SF2">
    <property type="entry name" value="GAG-POL POLYPROTEIN_RETROTRANSPOSON"/>
    <property type="match status" value="1"/>
</dbReference>
<sequence length="297" mass="33573">MSQRQLIFFSKGYFHTSNAPYSRVLMVEDTCSWFSILFSLSFHRPLPVTVMAVHTKFQMRRRAHRLLLLINVHHSKFYFAPVPRRMRYAATIQRFLKVMAMVWAGSQVTKLARAAGALALAPLVDKGPCVVHSEIQWEVGMLRVDDAYAADHQRQINLDNSRQKKKVGSSYLSYIVSYLYVYVGMAWHGMGVILINQTNCVLFVSVSEDDDEDLFTVPDVQSRPPLSNTNSNSNSSGKRRTVRNLVDRDYGKLKSSSNEHSIVEILCNFVSIAFICSSSALMRTSSLPSILGPIDLL</sequence>
<evidence type="ECO:0000313" key="4">
    <source>
        <dbReference type="Proteomes" id="UP001420932"/>
    </source>
</evidence>
<organism evidence="3 4">
    <name type="scientific">Stephania yunnanensis</name>
    <dbReference type="NCBI Taxonomy" id="152371"/>
    <lineage>
        <taxon>Eukaryota</taxon>
        <taxon>Viridiplantae</taxon>
        <taxon>Streptophyta</taxon>
        <taxon>Embryophyta</taxon>
        <taxon>Tracheophyta</taxon>
        <taxon>Spermatophyta</taxon>
        <taxon>Magnoliopsida</taxon>
        <taxon>Ranunculales</taxon>
        <taxon>Menispermaceae</taxon>
        <taxon>Menispermoideae</taxon>
        <taxon>Cissampelideae</taxon>
        <taxon>Stephania</taxon>
    </lineage>
</organism>
<evidence type="ECO:0000256" key="2">
    <source>
        <dbReference type="SAM" id="Phobius"/>
    </source>
</evidence>
<gene>
    <name evidence="3" type="ORF">Syun_008232</name>
</gene>
<dbReference type="AlphaFoldDB" id="A0AAP0Q375"/>
<evidence type="ECO:0000256" key="1">
    <source>
        <dbReference type="SAM" id="MobiDB-lite"/>
    </source>
</evidence>
<reference evidence="3 4" key="1">
    <citation type="submission" date="2024-01" db="EMBL/GenBank/DDBJ databases">
        <title>Genome assemblies of Stephania.</title>
        <authorList>
            <person name="Yang L."/>
        </authorList>
    </citation>
    <scope>NUCLEOTIDE SEQUENCE [LARGE SCALE GENOMIC DNA]</scope>
    <source>
        <strain evidence="3">YNDBR</strain>
        <tissue evidence="3">Leaf</tissue>
    </source>
</reference>
<proteinExistence type="predicted"/>
<feature type="region of interest" description="Disordered" evidence="1">
    <location>
        <begin position="217"/>
        <end position="240"/>
    </location>
</feature>
<keyword evidence="2" id="KW-0472">Membrane</keyword>
<keyword evidence="2" id="KW-1133">Transmembrane helix</keyword>
<keyword evidence="2" id="KW-0812">Transmembrane</keyword>
<feature type="compositionally biased region" description="Low complexity" evidence="1">
    <location>
        <begin position="227"/>
        <end position="236"/>
    </location>
</feature>
<comment type="caution">
    <text evidence="3">The sequence shown here is derived from an EMBL/GenBank/DDBJ whole genome shotgun (WGS) entry which is preliminary data.</text>
</comment>
<keyword evidence="4" id="KW-1185">Reference proteome</keyword>